<comment type="caution">
    <text evidence="1">The sequence shown here is derived from an EMBL/GenBank/DDBJ whole genome shotgun (WGS) entry which is preliminary data.</text>
</comment>
<name>A0A024P9A9_9BACI</name>
<evidence type="ECO:0000313" key="1">
    <source>
        <dbReference type="EMBL" id="CDQ25012.1"/>
    </source>
</evidence>
<reference evidence="2" key="1">
    <citation type="submission" date="2014-03" db="EMBL/GenBank/DDBJ databases">
        <authorList>
            <person name="Urmite Genomes U."/>
        </authorList>
    </citation>
    <scope>NUCLEOTIDE SEQUENCE [LARGE SCALE GENOMIC DNA]</scope>
    <source>
        <strain evidence="2">HD-03</strain>
    </source>
</reference>
<evidence type="ECO:0008006" key="3">
    <source>
        <dbReference type="Google" id="ProtNLM"/>
    </source>
</evidence>
<keyword evidence="2" id="KW-1185">Reference proteome</keyword>
<proteinExistence type="predicted"/>
<dbReference type="AlphaFoldDB" id="A0A024P9A9"/>
<evidence type="ECO:0000313" key="2">
    <source>
        <dbReference type="Proteomes" id="UP000028868"/>
    </source>
</evidence>
<organism evidence="1 2">
    <name type="scientific">Halobacillus karajensis</name>
    <dbReference type="NCBI Taxonomy" id="195088"/>
    <lineage>
        <taxon>Bacteria</taxon>
        <taxon>Bacillati</taxon>
        <taxon>Bacillota</taxon>
        <taxon>Bacilli</taxon>
        <taxon>Bacillales</taxon>
        <taxon>Bacillaceae</taxon>
        <taxon>Halobacillus</taxon>
    </lineage>
</organism>
<protein>
    <recommendedName>
        <fullName evidence="3">DUF3231 family protein</fullName>
    </recommendedName>
</protein>
<dbReference type="InterPro" id="IPR012347">
    <property type="entry name" value="Ferritin-like"/>
</dbReference>
<dbReference type="InterPro" id="IPR021617">
    <property type="entry name" value="DUF3231"/>
</dbReference>
<dbReference type="Gene3D" id="1.20.1260.10">
    <property type="match status" value="2"/>
</dbReference>
<accession>A0A024P9A9</accession>
<dbReference type="EMBL" id="CCDI010000004">
    <property type="protein sequence ID" value="CDQ25012.1"/>
    <property type="molecule type" value="Genomic_DNA"/>
</dbReference>
<dbReference type="Proteomes" id="UP000028868">
    <property type="component" value="Unassembled WGS sequence"/>
</dbReference>
<sequence length="336" mass="37780">MMSGNHWTALTAAELSNLWTSYQNDSMAICGIKFYLSHVKDEEIKQVLEYALQISEEHISKVRDFLKQEHCAIPLGFTDADVNMEAPRLFSDRFYLEYISNMGKFGLTSYSLALSISDRSDMIGFYSDCLDETKRLHNMAKEVGKKKGVLIRTPEIPKTEKVNFVKKQSFLAGWFGDKRPLLGVEVANLVYNAKRNALGAATIIGFAQVAENKAVQRYFERGLELANKHFDKFQSVLREEDLHPGALNLASEVTSSTEPPFSDKLMMYHITALIGSGIGQYGVAMAAGPRHDLSLLYGRLIVELARYAEDGAKIMIEHGWMESPPAAADRYKLFQE</sequence>
<dbReference type="Pfam" id="PF11553">
    <property type="entry name" value="DUF3231"/>
    <property type="match status" value="2"/>
</dbReference>
<reference evidence="1 2" key="2">
    <citation type="submission" date="2014-05" db="EMBL/GenBank/DDBJ databases">
        <title>Draft genome sequence of Halobacillus karajensis HK-03.</title>
        <authorList>
            <person name="Khelaifia S."/>
            <person name="Croce O."/>
            <person name="Lagier J.C."/>
            <person name="Raoult D."/>
        </authorList>
    </citation>
    <scope>NUCLEOTIDE SEQUENCE [LARGE SCALE GENOMIC DNA]</scope>
    <source>
        <strain evidence="1 2">HD-03</strain>
    </source>
</reference>
<gene>
    <name evidence="1" type="ORF">BN983_03314</name>
</gene>